<evidence type="ECO:0000256" key="8">
    <source>
        <dbReference type="ARBA" id="ARBA00030117"/>
    </source>
</evidence>
<dbReference type="Pfam" id="PF04316">
    <property type="entry name" value="FlgM"/>
    <property type="match status" value="1"/>
</dbReference>
<dbReference type="InterPro" id="IPR035890">
    <property type="entry name" value="Anti-sigma-28_factor_FlgM_sf"/>
</dbReference>
<accession>A0A5Q0BKY0</accession>
<keyword evidence="11" id="KW-0969">Cilium</keyword>
<evidence type="ECO:0000256" key="5">
    <source>
        <dbReference type="ARBA" id="ARBA00023015"/>
    </source>
</evidence>
<keyword evidence="3" id="KW-0678">Repressor</keyword>
<keyword evidence="12" id="KW-1185">Reference proteome</keyword>
<evidence type="ECO:0000256" key="2">
    <source>
        <dbReference type="ARBA" id="ARBA00017823"/>
    </source>
</evidence>
<keyword evidence="6" id="KW-0804">Transcription</keyword>
<keyword evidence="11" id="KW-0282">Flagellum</keyword>
<evidence type="ECO:0000313" key="12">
    <source>
        <dbReference type="Proteomes" id="UP000325755"/>
    </source>
</evidence>
<evidence type="ECO:0000256" key="6">
    <source>
        <dbReference type="ARBA" id="ARBA00023163"/>
    </source>
</evidence>
<evidence type="ECO:0000259" key="10">
    <source>
        <dbReference type="Pfam" id="PF04316"/>
    </source>
</evidence>
<dbReference type="SUPFAM" id="SSF101498">
    <property type="entry name" value="Anti-sigma factor FlgM"/>
    <property type="match status" value="1"/>
</dbReference>
<comment type="function">
    <text evidence="7">Responsible for the coupling of flagellin expression to flagellar assembly by preventing expression of the flagellin genes when a component of the middle class of proteins is defective. It negatively regulates flagellar genes by inhibiting the activity of FliA by directly binding to FliA.</text>
</comment>
<evidence type="ECO:0000256" key="7">
    <source>
        <dbReference type="ARBA" id="ARBA00024739"/>
    </source>
</evidence>
<evidence type="ECO:0000256" key="1">
    <source>
        <dbReference type="ARBA" id="ARBA00005322"/>
    </source>
</evidence>
<keyword evidence="4" id="KW-1005">Bacterial flagellum biogenesis</keyword>
<evidence type="ECO:0000256" key="4">
    <source>
        <dbReference type="ARBA" id="ARBA00022795"/>
    </source>
</evidence>
<feature type="region of interest" description="Disordered" evidence="9">
    <location>
        <begin position="17"/>
        <end position="41"/>
    </location>
</feature>
<dbReference type="AlphaFoldDB" id="A0A5Q0BKY0"/>
<dbReference type="InterPro" id="IPR031316">
    <property type="entry name" value="FlgM_C"/>
</dbReference>
<reference evidence="11 12" key="1">
    <citation type="submission" date="2019-09" db="EMBL/GenBank/DDBJ databases">
        <title>Ecophysiology of the spiral-shaped methanotroph Methylospira mobilis as revealed by the complete genome sequence.</title>
        <authorList>
            <person name="Oshkin I.Y."/>
            <person name="Dedysh S.N."/>
            <person name="Miroshnikov K."/>
            <person name="Danilova O.V."/>
            <person name="Hakobyan A."/>
            <person name="Liesack W."/>
        </authorList>
    </citation>
    <scope>NUCLEOTIDE SEQUENCE [LARGE SCALE GENOMIC DNA]</scope>
    <source>
        <strain evidence="11 12">Shm1</strain>
    </source>
</reference>
<protein>
    <recommendedName>
        <fullName evidence="2">Negative regulator of flagellin synthesis</fullName>
    </recommendedName>
    <alternativeName>
        <fullName evidence="8">Anti-sigma-28 factor</fullName>
    </alternativeName>
</protein>
<dbReference type="Proteomes" id="UP000325755">
    <property type="component" value="Chromosome"/>
</dbReference>
<dbReference type="EMBL" id="CP044205">
    <property type="protein sequence ID" value="QFY42426.1"/>
    <property type="molecule type" value="Genomic_DNA"/>
</dbReference>
<dbReference type="InterPro" id="IPR007412">
    <property type="entry name" value="FlgM"/>
</dbReference>
<feature type="compositionally biased region" description="Low complexity" evidence="9">
    <location>
        <begin position="32"/>
        <end position="41"/>
    </location>
</feature>
<comment type="similarity">
    <text evidence="1">Belongs to the FlgM family.</text>
</comment>
<feature type="domain" description="Anti-sigma-28 factor FlgM C-terminal" evidence="10">
    <location>
        <begin position="45"/>
        <end position="98"/>
    </location>
</feature>
<sequence length="109" mass="10790">MKINNEVDISLKQQYSLGKGDAKSGKTGAGSTGSVSGATDSASYVSLSPASQAASTASTSGVHDSQGPFDAKKVEQIKSAIASGQFQVNAGNIADSLITSVHGLLSSGA</sequence>
<dbReference type="NCBIfam" id="TIGR03824">
    <property type="entry name" value="FlgM_jcvi"/>
    <property type="match status" value="1"/>
</dbReference>
<dbReference type="OrthoDB" id="7064195at2"/>
<dbReference type="InParanoid" id="A0A5Q0BKY0"/>
<keyword evidence="11" id="KW-0966">Cell projection</keyword>
<proteinExistence type="inferred from homology"/>
<dbReference type="GO" id="GO:0045892">
    <property type="term" value="P:negative regulation of DNA-templated transcription"/>
    <property type="evidence" value="ECO:0007669"/>
    <property type="project" value="InterPro"/>
</dbReference>
<evidence type="ECO:0000313" key="11">
    <source>
        <dbReference type="EMBL" id="QFY42426.1"/>
    </source>
</evidence>
<gene>
    <name evidence="11" type="primary">flgM</name>
    <name evidence="11" type="ORF">F6R98_07135</name>
</gene>
<name>A0A5Q0BKY0_9GAMM</name>
<evidence type="ECO:0000256" key="9">
    <source>
        <dbReference type="SAM" id="MobiDB-lite"/>
    </source>
</evidence>
<dbReference type="KEGG" id="mmob:F6R98_07135"/>
<dbReference type="RefSeq" id="WP_153248421.1">
    <property type="nucleotide sequence ID" value="NZ_CP044205.1"/>
</dbReference>
<dbReference type="GO" id="GO:0044781">
    <property type="term" value="P:bacterial-type flagellum organization"/>
    <property type="evidence" value="ECO:0007669"/>
    <property type="project" value="UniProtKB-KW"/>
</dbReference>
<evidence type="ECO:0000256" key="3">
    <source>
        <dbReference type="ARBA" id="ARBA00022491"/>
    </source>
</evidence>
<keyword evidence="5" id="KW-0805">Transcription regulation</keyword>
<organism evidence="11 12">
    <name type="scientific">Candidatus Methylospira mobilis</name>
    <dbReference type="NCBI Taxonomy" id="1808979"/>
    <lineage>
        <taxon>Bacteria</taxon>
        <taxon>Pseudomonadati</taxon>
        <taxon>Pseudomonadota</taxon>
        <taxon>Gammaproteobacteria</taxon>
        <taxon>Methylococcales</taxon>
        <taxon>Methylococcaceae</taxon>
        <taxon>Candidatus Methylospira</taxon>
    </lineage>
</organism>